<dbReference type="Proteomes" id="UP000324585">
    <property type="component" value="Unassembled WGS sequence"/>
</dbReference>
<proteinExistence type="predicted"/>
<name>A0A5J4YQG9_PORPP</name>
<gene>
    <name evidence="1" type="ORF">FVE85_8144</name>
</gene>
<evidence type="ECO:0000313" key="1">
    <source>
        <dbReference type="EMBL" id="KAA8492637.1"/>
    </source>
</evidence>
<dbReference type="AlphaFoldDB" id="A0A5J4YQG9"/>
<organism evidence="1 2">
    <name type="scientific">Porphyridium purpureum</name>
    <name type="common">Red alga</name>
    <name type="synonym">Porphyridium cruentum</name>
    <dbReference type="NCBI Taxonomy" id="35688"/>
    <lineage>
        <taxon>Eukaryota</taxon>
        <taxon>Rhodophyta</taxon>
        <taxon>Bangiophyceae</taxon>
        <taxon>Porphyridiales</taxon>
        <taxon>Porphyridiaceae</taxon>
        <taxon>Porphyridium</taxon>
    </lineage>
</organism>
<dbReference type="EMBL" id="VRMN01000009">
    <property type="protein sequence ID" value="KAA8492637.1"/>
    <property type="molecule type" value="Genomic_DNA"/>
</dbReference>
<protein>
    <submittedName>
        <fullName evidence="1">Uncharacterized protein</fullName>
    </submittedName>
</protein>
<comment type="caution">
    <text evidence="1">The sequence shown here is derived from an EMBL/GenBank/DDBJ whole genome shotgun (WGS) entry which is preliminary data.</text>
</comment>
<evidence type="ECO:0000313" key="2">
    <source>
        <dbReference type="Proteomes" id="UP000324585"/>
    </source>
</evidence>
<reference evidence="2" key="1">
    <citation type="journal article" date="2019" name="Nat. Commun.">
        <title>Expansion of phycobilisome linker gene families in mesophilic red algae.</title>
        <authorList>
            <person name="Lee J."/>
            <person name="Kim D."/>
            <person name="Bhattacharya D."/>
            <person name="Yoon H.S."/>
        </authorList>
    </citation>
    <scope>NUCLEOTIDE SEQUENCE [LARGE SCALE GENOMIC DNA]</scope>
    <source>
        <strain evidence="2">CCMP 1328</strain>
    </source>
</reference>
<keyword evidence="2" id="KW-1185">Reference proteome</keyword>
<sequence length="150" mass="17510">MDNQLRRRPKPTVLFVLIQRSEVYAQTRATRCSSRWFQDNTISARNSFWARESIFVSFPWTKRMIFTRCASFSSRTKMNANSDYACAFHHTSIERRPCFPIPREIRNFALEVPSHTLFAQTHLHIHFLLPRGRNDAAAALQHLPSSGCRL</sequence>
<accession>A0A5J4YQG9</accession>